<dbReference type="STRING" id="1058.SAMN05421783_102160"/>
<dbReference type="AlphaFoldDB" id="A0A1H2RUN3"/>
<dbReference type="RefSeq" id="WP_093028168.1">
    <property type="nucleotide sequence ID" value="NZ_FNNZ01000002.1"/>
</dbReference>
<dbReference type="OrthoDB" id="9783269at2"/>
<dbReference type="GO" id="GO:0016791">
    <property type="term" value="F:phosphatase activity"/>
    <property type="evidence" value="ECO:0007669"/>
    <property type="project" value="TreeGrafter"/>
</dbReference>
<evidence type="ECO:0000313" key="1">
    <source>
        <dbReference type="EMBL" id="SDW22484.1"/>
    </source>
</evidence>
<dbReference type="GO" id="GO:0005737">
    <property type="term" value="C:cytoplasm"/>
    <property type="evidence" value="ECO:0007669"/>
    <property type="project" value="TreeGrafter"/>
</dbReference>
<organism evidence="1 2">
    <name type="scientific">Thiocapsa roseopersicina</name>
    <dbReference type="NCBI Taxonomy" id="1058"/>
    <lineage>
        <taxon>Bacteria</taxon>
        <taxon>Pseudomonadati</taxon>
        <taxon>Pseudomonadota</taxon>
        <taxon>Gammaproteobacteria</taxon>
        <taxon>Chromatiales</taxon>
        <taxon>Chromatiaceae</taxon>
        <taxon>Thiocapsa</taxon>
    </lineage>
</organism>
<dbReference type="CDD" id="cd07067">
    <property type="entry name" value="HP_PGM_like"/>
    <property type="match status" value="1"/>
</dbReference>
<sequence length="193" mass="21310">MQDRFVDLLRHGEAQGGARFRGGHDDPLSAEGWDQMTRATAVNSDWTRVVCSPSLRCSAFARRLAESNKLPLSILPGLRERGFGAWEGLAAHQIPAEELTRFWDDPVGYAPPDGEPFQVFRERVMAAWGQVCDEGKHFTLAVTHGGVIRVLLAEVLRMPPEASLLIEVPPACLSRLRVPEPPGRPSLMRHGSP</sequence>
<keyword evidence="2" id="KW-1185">Reference proteome</keyword>
<proteinExistence type="predicted"/>
<dbReference type="Gene3D" id="3.40.50.1240">
    <property type="entry name" value="Phosphoglycerate mutase-like"/>
    <property type="match status" value="1"/>
</dbReference>
<reference evidence="2" key="1">
    <citation type="submission" date="2016-10" db="EMBL/GenBank/DDBJ databases">
        <authorList>
            <person name="Varghese N."/>
            <person name="Submissions S."/>
        </authorList>
    </citation>
    <scope>NUCLEOTIDE SEQUENCE [LARGE SCALE GENOMIC DNA]</scope>
    <source>
        <strain evidence="2">DSM 217</strain>
    </source>
</reference>
<name>A0A1H2RUN3_THIRO</name>
<dbReference type="InterPro" id="IPR013078">
    <property type="entry name" value="His_Pase_superF_clade-1"/>
</dbReference>
<dbReference type="Proteomes" id="UP000198816">
    <property type="component" value="Unassembled WGS sequence"/>
</dbReference>
<accession>A0A1H2RUN3</accession>
<protein>
    <submittedName>
        <fullName evidence="1">Alpha-ribazole phosphatase</fullName>
    </submittedName>
</protein>
<evidence type="ECO:0000313" key="2">
    <source>
        <dbReference type="Proteomes" id="UP000198816"/>
    </source>
</evidence>
<gene>
    <name evidence="1" type="ORF">SAMN05421783_102160</name>
</gene>
<dbReference type="EMBL" id="FNNZ01000002">
    <property type="protein sequence ID" value="SDW22484.1"/>
    <property type="molecule type" value="Genomic_DNA"/>
</dbReference>
<dbReference type="InterPro" id="IPR050275">
    <property type="entry name" value="PGM_Phosphatase"/>
</dbReference>
<dbReference type="SMART" id="SM00855">
    <property type="entry name" value="PGAM"/>
    <property type="match status" value="1"/>
</dbReference>
<dbReference type="InterPro" id="IPR029033">
    <property type="entry name" value="His_PPase_superfam"/>
</dbReference>
<dbReference type="SUPFAM" id="SSF53254">
    <property type="entry name" value="Phosphoglycerate mutase-like"/>
    <property type="match status" value="1"/>
</dbReference>
<dbReference type="PIRSF" id="PIRSF000709">
    <property type="entry name" value="6PFK_2-Ptase"/>
    <property type="match status" value="1"/>
</dbReference>
<dbReference type="PANTHER" id="PTHR48100:SF1">
    <property type="entry name" value="HISTIDINE PHOSPHATASE FAMILY PROTEIN-RELATED"/>
    <property type="match status" value="1"/>
</dbReference>
<dbReference type="Pfam" id="PF00300">
    <property type="entry name" value="His_Phos_1"/>
    <property type="match status" value="1"/>
</dbReference>
<dbReference type="PANTHER" id="PTHR48100">
    <property type="entry name" value="BROAD-SPECIFICITY PHOSPHATASE YOR283W-RELATED"/>
    <property type="match status" value="1"/>
</dbReference>